<dbReference type="AlphaFoldDB" id="A0A8J2WG64"/>
<sequence length="156" mass="17307">MASKSDQSELSNRMCVSCVENTLFEESEGLLICQKCGYLFDDNSAVLLSEELRPQKLLFVSLLNGFCGKFRFGEPLYTLVKKRKVNGVKHFWIGVTVNKLGMSALGKGKPKSEDSKLDAALKLLTRITQICQAGGPLTGVSLKKLEDCLDWIRNKS</sequence>
<accession>A0A8J2WG64</accession>
<evidence type="ECO:0000313" key="1">
    <source>
        <dbReference type="EMBL" id="CAH0100323.1"/>
    </source>
</evidence>
<name>A0A8J2WG64_9CRUS</name>
<dbReference type="Gene3D" id="3.30.160.20">
    <property type="match status" value="1"/>
</dbReference>
<comment type="caution">
    <text evidence="1">The sequence shown here is derived from an EMBL/GenBank/DDBJ whole genome shotgun (WGS) entry which is preliminary data.</text>
</comment>
<dbReference type="EMBL" id="CAKKLH010000035">
    <property type="protein sequence ID" value="CAH0100323.1"/>
    <property type="molecule type" value="Genomic_DNA"/>
</dbReference>
<evidence type="ECO:0000313" key="2">
    <source>
        <dbReference type="Proteomes" id="UP000789390"/>
    </source>
</evidence>
<dbReference type="SUPFAM" id="SSF54768">
    <property type="entry name" value="dsRNA-binding domain-like"/>
    <property type="match status" value="1"/>
</dbReference>
<gene>
    <name evidence="1" type="ORF">DGAL_LOCUS2545</name>
</gene>
<keyword evidence="2" id="KW-1185">Reference proteome</keyword>
<protein>
    <submittedName>
        <fullName evidence="1">Uncharacterized protein</fullName>
    </submittedName>
</protein>
<reference evidence="1" key="1">
    <citation type="submission" date="2021-11" db="EMBL/GenBank/DDBJ databases">
        <authorList>
            <person name="Schell T."/>
        </authorList>
    </citation>
    <scope>NUCLEOTIDE SEQUENCE</scope>
    <source>
        <strain evidence="1">M5</strain>
    </source>
</reference>
<organism evidence="1 2">
    <name type="scientific">Daphnia galeata</name>
    <dbReference type="NCBI Taxonomy" id="27404"/>
    <lineage>
        <taxon>Eukaryota</taxon>
        <taxon>Metazoa</taxon>
        <taxon>Ecdysozoa</taxon>
        <taxon>Arthropoda</taxon>
        <taxon>Crustacea</taxon>
        <taxon>Branchiopoda</taxon>
        <taxon>Diplostraca</taxon>
        <taxon>Cladocera</taxon>
        <taxon>Anomopoda</taxon>
        <taxon>Daphniidae</taxon>
        <taxon>Daphnia</taxon>
    </lineage>
</organism>
<dbReference type="Proteomes" id="UP000789390">
    <property type="component" value="Unassembled WGS sequence"/>
</dbReference>
<proteinExistence type="predicted"/>